<accession>A0A8J2MEL2</accession>
<proteinExistence type="predicted"/>
<reference evidence="1" key="1">
    <citation type="submission" date="2021-09" db="EMBL/GenBank/DDBJ databases">
        <authorList>
            <consortium name="Pathogen Informatics"/>
        </authorList>
    </citation>
    <scope>NUCLEOTIDE SEQUENCE</scope>
</reference>
<dbReference type="EMBL" id="CAKAEH010001768">
    <property type="protein sequence ID" value="CAG9539287.1"/>
    <property type="molecule type" value="Genomic_DNA"/>
</dbReference>
<dbReference type="AlphaFoldDB" id="A0A8J2MEL2"/>
<gene>
    <name evidence="1" type="ORF">CJOHNSTONI_LOCUS8900</name>
</gene>
<keyword evidence="2" id="KW-1185">Reference proteome</keyword>
<evidence type="ECO:0000313" key="1">
    <source>
        <dbReference type="EMBL" id="CAG9539287.1"/>
    </source>
</evidence>
<name>A0A8J2MEL2_9BILA</name>
<comment type="caution">
    <text evidence="1">The sequence shown here is derived from an EMBL/GenBank/DDBJ whole genome shotgun (WGS) entry which is preliminary data.</text>
</comment>
<protein>
    <submittedName>
        <fullName evidence="1">Uncharacterized protein</fullName>
    </submittedName>
</protein>
<organism evidence="1 2">
    <name type="scientific">Cercopithifilaria johnstoni</name>
    <dbReference type="NCBI Taxonomy" id="2874296"/>
    <lineage>
        <taxon>Eukaryota</taxon>
        <taxon>Metazoa</taxon>
        <taxon>Ecdysozoa</taxon>
        <taxon>Nematoda</taxon>
        <taxon>Chromadorea</taxon>
        <taxon>Rhabditida</taxon>
        <taxon>Spirurina</taxon>
        <taxon>Spiruromorpha</taxon>
        <taxon>Filarioidea</taxon>
        <taxon>Onchocercidae</taxon>
        <taxon>Cercopithifilaria</taxon>
    </lineage>
</organism>
<sequence length="118" mass="13518">MPLSQQRRRKDCDGGGGGHCNNYRMLLPLLLPHIATSITNATLDLWITTMRCLQNVICPTLFRQCYCPSDYSHYITDDQRVESLMVVSLFCFSPRITATPPSYNYNHPDPIVLEIRPE</sequence>
<dbReference type="Proteomes" id="UP000746747">
    <property type="component" value="Unassembled WGS sequence"/>
</dbReference>
<evidence type="ECO:0000313" key="2">
    <source>
        <dbReference type="Proteomes" id="UP000746747"/>
    </source>
</evidence>